<evidence type="ECO:0000256" key="8">
    <source>
        <dbReference type="PROSITE-ProRule" id="PRU00808"/>
    </source>
</evidence>
<sequence>MSSSTRAGSAGYDMSIIFSPQGKLYQVEYAFKAIKSGGLTSIGVCGKDTVVVATQKKIPDKLIDPKSITSIYKITDYVGCVQTGIVPDSKSQVSKAIEIAASFHNKFGYHIPPNVLAKRIADLAQLNTQHASARPLGVCMILIGIDEELGPQLFKIDPAGVFCGYKACSAGEKEQEATNFLEKKFKSISSKDSNNNNNNNSKLSRDETIQLAISTLQNVLGADLKASDIEIGICSTDNIKFTLLPEDEIDTQLTKLAERD</sequence>
<comment type="function">
    <text evidence="1">The proteasome is a multicatalytic proteinase complex which is characterized by its ability to cleave peptides with Arg, Phe, Tyr, Leu, and Glu adjacent to the leaving group at neutral or slightly basic pH. The proteasome has an ATP-dependent proteolytic activity.</text>
</comment>
<dbReference type="InterPro" id="IPR001353">
    <property type="entry name" value="Proteasome_sua/b"/>
</dbReference>
<dbReference type="InterPro" id="IPR034642">
    <property type="entry name" value="Proteasome_subunit_alpha6"/>
</dbReference>
<dbReference type="InterPro" id="IPR029055">
    <property type="entry name" value="Ntn_hydrolases_N"/>
</dbReference>
<dbReference type="GO" id="GO:0005634">
    <property type="term" value="C:nucleus"/>
    <property type="evidence" value="ECO:0007669"/>
    <property type="project" value="UniProtKB-SubCell"/>
</dbReference>
<dbReference type="InParanoid" id="A0A151ZSD1"/>
<evidence type="ECO:0000256" key="2">
    <source>
        <dbReference type="ARBA" id="ARBA00004123"/>
    </source>
</evidence>
<dbReference type="FunCoup" id="A0A151ZSD1">
    <property type="interactions" value="1010"/>
</dbReference>
<comment type="caution">
    <text evidence="10">The sequence shown here is derived from an EMBL/GenBank/DDBJ whole genome shotgun (WGS) entry which is preliminary data.</text>
</comment>
<organism evidence="10 11">
    <name type="scientific">Tieghemostelium lacteum</name>
    <name type="common">Slime mold</name>
    <name type="synonym">Dictyostelium lacteum</name>
    <dbReference type="NCBI Taxonomy" id="361077"/>
    <lineage>
        <taxon>Eukaryota</taxon>
        <taxon>Amoebozoa</taxon>
        <taxon>Evosea</taxon>
        <taxon>Eumycetozoa</taxon>
        <taxon>Dictyostelia</taxon>
        <taxon>Dictyosteliales</taxon>
        <taxon>Raperosteliaceae</taxon>
        <taxon>Tieghemostelium</taxon>
    </lineage>
</organism>
<dbReference type="STRING" id="361077.A0A151ZSD1"/>
<keyword evidence="11" id="KW-1185">Reference proteome</keyword>
<reference evidence="10 11" key="1">
    <citation type="submission" date="2015-12" db="EMBL/GenBank/DDBJ databases">
        <title>Dictyostelia acquired genes for synthesis and detection of signals that induce cell-type specialization by lateral gene transfer from prokaryotes.</title>
        <authorList>
            <person name="Gloeckner G."/>
            <person name="Schaap P."/>
        </authorList>
    </citation>
    <scope>NUCLEOTIDE SEQUENCE [LARGE SCALE GENOMIC DNA]</scope>
    <source>
        <strain evidence="10 11">TK</strain>
    </source>
</reference>
<dbReference type="GO" id="GO:0019773">
    <property type="term" value="C:proteasome core complex, alpha-subunit complex"/>
    <property type="evidence" value="ECO:0007669"/>
    <property type="project" value="UniProtKB-UniRule"/>
</dbReference>
<evidence type="ECO:0000313" key="11">
    <source>
        <dbReference type="Proteomes" id="UP000076078"/>
    </source>
</evidence>
<protein>
    <submittedName>
        <fullName evidence="10">Proteasome subunit alpha type 6</fullName>
    </submittedName>
</protein>
<dbReference type="EMBL" id="LODT01000021">
    <property type="protein sequence ID" value="KYQ96840.1"/>
    <property type="molecule type" value="Genomic_DNA"/>
</dbReference>
<dbReference type="PROSITE" id="PS51475">
    <property type="entry name" value="PROTEASOME_ALPHA_2"/>
    <property type="match status" value="1"/>
</dbReference>
<comment type="subcellular location">
    <subcellularLocation>
        <location evidence="3">Cytoplasm</location>
    </subcellularLocation>
    <subcellularLocation>
        <location evidence="2">Nucleus</location>
    </subcellularLocation>
</comment>
<dbReference type="Gene3D" id="3.60.20.10">
    <property type="entry name" value="Glutamine Phosphoribosylpyrophosphate, subunit 1, domain 1"/>
    <property type="match status" value="1"/>
</dbReference>
<dbReference type="Pfam" id="PF10584">
    <property type="entry name" value="Proteasome_A_N"/>
    <property type="match status" value="1"/>
</dbReference>
<dbReference type="AlphaFoldDB" id="A0A151ZSD1"/>
<evidence type="ECO:0000313" key="10">
    <source>
        <dbReference type="EMBL" id="KYQ96840.1"/>
    </source>
</evidence>
<evidence type="ECO:0000259" key="9">
    <source>
        <dbReference type="SMART" id="SM00948"/>
    </source>
</evidence>
<dbReference type="GO" id="GO:0006511">
    <property type="term" value="P:ubiquitin-dependent protein catabolic process"/>
    <property type="evidence" value="ECO:0007669"/>
    <property type="project" value="InterPro"/>
</dbReference>
<evidence type="ECO:0000256" key="5">
    <source>
        <dbReference type="ARBA" id="ARBA00022942"/>
    </source>
</evidence>
<evidence type="ECO:0000256" key="1">
    <source>
        <dbReference type="ARBA" id="ARBA00002000"/>
    </source>
</evidence>
<dbReference type="OMA" id="YGYDMPV"/>
<dbReference type="CDD" id="cd03754">
    <property type="entry name" value="proteasome_alpha_type_6"/>
    <property type="match status" value="1"/>
</dbReference>
<dbReference type="FunFam" id="3.60.20.10:FF:000055">
    <property type="entry name" value="Proteasome subunit alpha type"/>
    <property type="match status" value="1"/>
</dbReference>
<name>A0A151ZSD1_TIELA</name>
<dbReference type="SUPFAM" id="SSF56235">
    <property type="entry name" value="N-terminal nucleophile aminohydrolases (Ntn hydrolases)"/>
    <property type="match status" value="1"/>
</dbReference>
<gene>
    <name evidence="10" type="ORF">DLAC_04146</name>
</gene>
<evidence type="ECO:0000256" key="7">
    <source>
        <dbReference type="ARBA" id="ARBA00026071"/>
    </source>
</evidence>
<dbReference type="InterPro" id="IPR023332">
    <property type="entry name" value="Proteasome_alpha-type"/>
</dbReference>
<evidence type="ECO:0000256" key="4">
    <source>
        <dbReference type="ARBA" id="ARBA00022490"/>
    </source>
</evidence>
<dbReference type="Pfam" id="PF00227">
    <property type="entry name" value="Proteasome"/>
    <property type="match status" value="1"/>
</dbReference>
<evidence type="ECO:0000256" key="3">
    <source>
        <dbReference type="ARBA" id="ARBA00004496"/>
    </source>
</evidence>
<feature type="domain" description="Proteasome alpha-type subunits" evidence="9">
    <location>
        <begin position="12"/>
        <end position="33"/>
    </location>
</feature>
<comment type="subunit">
    <text evidence="7">The 26S proteasome consists of a 20S proteasome core and two 19S regulatory subunits. The 20S proteasome core is composed of 28 subunits that are arranged in four stacked rings, resulting in a barrel-shaped structure. The two end rings are each formed by seven alpha subunits, and the two central rings are each formed by seven beta subunits. The catalytic chamber with the active sites is on the inside of the barrel.</text>
</comment>
<dbReference type="InterPro" id="IPR050115">
    <property type="entry name" value="Proteasome_alpha"/>
</dbReference>
<keyword evidence="6" id="KW-0539">Nucleus</keyword>
<keyword evidence="5 8" id="KW-0647">Proteasome</keyword>
<keyword evidence="4" id="KW-0963">Cytoplasm</keyword>
<evidence type="ECO:0000256" key="6">
    <source>
        <dbReference type="ARBA" id="ARBA00023242"/>
    </source>
</evidence>
<dbReference type="InterPro" id="IPR000426">
    <property type="entry name" value="Proteasome_asu_N"/>
</dbReference>
<accession>A0A151ZSD1</accession>
<dbReference type="PANTHER" id="PTHR11599">
    <property type="entry name" value="PROTEASOME SUBUNIT ALPHA/BETA"/>
    <property type="match status" value="1"/>
</dbReference>
<dbReference type="Proteomes" id="UP000076078">
    <property type="component" value="Unassembled WGS sequence"/>
</dbReference>
<dbReference type="OrthoDB" id="431557at2759"/>
<proteinExistence type="inferred from homology"/>
<dbReference type="GO" id="GO:0010498">
    <property type="term" value="P:proteasomal protein catabolic process"/>
    <property type="evidence" value="ECO:0007669"/>
    <property type="project" value="UniProtKB-ARBA"/>
</dbReference>
<dbReference type="SMART" id="SM00948">
    <property type="entry name" value="Proteasome_A_N"/>
    <property type="match status" value="1"/>
</dbReference>
<dbReference type="GO" id="GO:0005737">
    <property type="term" value="C:cytoplasm"/>
    <property type="evidence" value="ECO:0007669"/>
    <property type="project" value="UniProtKB-SubCell"/>
</dbReference>
<comment type="similarity">
    <text evidence="8">Belongs to the peptidase T1A family.</text>
</comment>